<dbReference type="PROSITE" id="PS00872">
    <property type="entry name" value="NA_GALACTOSIDE_SYMP"/>
    <property type="match status" value="1"/>
</dbReference>
<dbReference type="PANTHER" id="PTHR11328:SF24">
    <property type="entry name" value="MAJOR FACILITATOR SUPERFAMILY (MFS) PROFILE DOMAIN-CONTAINING PROTEIN"/>
    <property type="match status" value="1"/>
</dbReference>
<evidence type="ECO:0000256" key="1">
    <source>
        <dbReference type="ARBA" id="ARBA00004651"/>
    </source>
</evidence>
<dbReference type="GO" id="GO:0006814">
    <property type="term" value="P:sodium ion transport"/>
    <property type="evidence" value="ECO:0007669"/>
    <property type="project" value="InterPro"/>
</dbReference>
<keyword evidence="10" id="KW-1185">Reference proteome</keyword>
<keyword evidence="4 8" id="KW-0812">Transmembrane</keyword>
<dbReference type="Proteomes" id="UP000199662">
    <property type="component" value="Unassembled WGS sequence"/>
</dbReference>
<feature type="transmembrane region" description="Helical" evidence="8">
    <location>
        <begin position="198"/>
        <end position="219"/>
    </location>
</feature>
<evidence type="ECO:0000313" key="10">
    <source>
        <dbReference type="Proteomes" id="UP000199662"/>
    </source>
</evidence>
<evidence type="ECO:0000256" key="8">
    <source>
        <dbReference type="SAM" id="Phobius"/>
    </source>
</evidence>
<dbReference type="RefSeq" id="WP_091829301.1">
    <property type="nucleotide sequence ID" value="NZ_FNZK01000003.1"/>
</dbReference>
<evidence type="ECO:0000256" key="4">
    <source>
        <dbReference type="ARBA" id="ARBA00022692"/>
    </source>
</evidence>
<evidence type="ECO:0000313" key="9">
    <source>
        <dbReference type="EMBL" id="SEJ06195.1"/>
    </source>
</evidence>
<proteinExistence type="predicted"/>
<feature type="transmembrane region" description="Helical" evidence="8">
    <location>
        <begin position="417"/>
        <end position="440"/>
    </location>
</feature>
<reference evidence="9 10" key="1">
    <citation type="submission" date="2016-10" db="EMBL/GenBank/DDBJ databases">
        <authorList>
            <person name="de Groot N.N."/>
        </authorList>
    </citation>
    <scope>NUCLEOTIDE SEQUENCE [LARGE SCALE GENOMIC DNA]</scope>
    <source>
        <strain evidence="9 10">DSM 2179</strain>
    </source>
</reference>
<dbReference type="InterPro" id="IPR039672">
    <property type="entry name" value="MFS_2"/>
</dbReference>
<dbReference type="PANTHER" id="PTHR11328">
    <property type="entry name" value="MAJOR FACILITATOR SUPERFAMILY DOMAIN-CONTAINING PROTEIN"/>
    <property type="match status" value="1"/>
</dbReference>
<gene>
    <name evidence="9" type="ORF">SAMN05660742_10314</name>
</gene>
<keyword evidence="6 8" id="KW-1133">Transmembrane helix</keyword>
<organism evidence="9 10">
    <name type="scientific">Propionispira arboris</name>
    <dbReference type="NCBI Taxonomy" id="84035"/>
    <lineage>
        <taxon>Bacteria</taxon>
        <taxon>Bacillati</taxon>
        <taxon>Bacillota</taxon>
        <taxon>Negativicutes</taxon>
        <taxon>Selenomonadales</taxon>
        <taxon>Selenomonadaceae</taxon>
        <taxon>Propionispira</taxon>
    </lineage>
</organism>
<dbReference type="GO" id="GO:0008643">
    <property type="term" value="P:carbohydrate transport"/>
    <property type="evidence" value="ECO:0007669"/>
    <property type="project" value="InterPro"/>
</dbReference>
<dbReference type="Pfam" id="PF13347">
    <property type="entry name" value="MFS_2"/>
    <property type="match status" value="1"/>
</dbReference>
<comment type="subcellular location">
    <subcellularLocation>
        <location evidence="1">Cell membrane</location>
        <topology evidence="1">Multi-pass membrane protein</topology>
    </subcellularLocation>
</comment>
<feature type="transmembrane region" description="Helical" evidence="8">
    <location>
        <begin position="312"/>
        <end position="330"/>
    </location>
</feature>
<feature type="transmembrane region" description="Helical" evidence="8">
    <location>
        <begin position="249"/>
        <end position="273"/>
    </location>
</feature>
<dbReference type="NCBIfam" id="TIGR00792">
    <property type="entry name" value="gph"/>
    <property type="match status" value="1"/>
</dbReference>
<dbReference type="InterPro" id="IPR018043">
    <property type="entry name" value="Na/Gal_symport_CS"/>
</dbReference>
<dbReference type="SUPFAM" id="SSF103473">
    <property type="entry name" value="MFS general substrate transporter"/>
    <property type="match status" value="1"/>
</dbReference>
<feature type="transmembrane region" description="Helical" evidence="8">
    <location>
        <begin position="279"/>
        <end position="300"/>
    </location>
</feature>
<dbReference type="EMBL" id="FNZK01000003">
    <property type="protein sequence ID" value="SEJ06195.1"/>
    <property type="molecule type" value="Genomic_DNA"/>
</dbReference>
<evidence type="ECO:0000256" key="5">
    <source>
        <dbReference type="ARBA" id="ARBA00022847"/>
    </source>
</evidence>
<feature type="transmembrane region" description="Helical" evidence="8">
    <location>
        <begin position="98"/>
        <end position="120"/>
    </location>
</feature>
<name>A0A1H6W1N1_9FIRM</name>
<feature type="transmembrane region" description="Helical" evidence="8">
    <location>
        <begin position="336"/>
        <end position="359"/>
    </location>
</feature>
<evidence type="ECO:0000256" key="2">
    <source>
        <dbReference type="ARBA" id="ARBA00022448"/>
    </source>
</evidence>
<keyword evidence="3" id="KW-1003">Cell membrane</keyword>
<dbReference type="Gene3D" id="1.20.1250.20">
    <property type="entry name" value="MFS general substrate transporter like domains"/>
    <property type="match status" value="1"/>
</dbReference>
<dbReference type="FunFam" id="1.20.1250.20:FF:000045">
    <property type="entry name" value="Glycoside-pentoside-hexuronide family transporter"/>
    <property type="match status" value="1"/>
</dbReference>
<accession>A0A1H6W1N1</accession>
<dbReference type="STRING" id="84035.SAMN05660742_10314"/>
<feature type="transmembrane region" description="Helical" evidence="8">
    <location>
        <begin position="165"/>
        <end position="186"/>
    </location>
</feature>
<evidence type="ECO:0000256" key="3">
    <source>
        <dbReference type="ARBA" id="ARBA00022475"/>
    </source>
</evidence>
<keyword evidence="2" id="KW-0813">Transport</keyword>
<dbReference type="AlphaFoldDB" id="A0A1H6W1N1"/>
<protein>
    <submittedName>
        <fullName evidence="9">Glycoside/pentoside/hexuronide:cation symporter, GPH family</fullName>
    </submittedName>
</protein>
<keyword evidence="7 8" id="KW-0472">Membrane</keyword>
<keyword evidence="5" id="KW-0769">Symport</keyword>
<evidence type="ECO:0000256" key="7">
    <source>
        <dbReference type="ARBA" id="ARBA00023136"/>
    </source>
</evidence>
<dbReference type="GO" id="GO:0005886">
    <property type="term" value="C:plasma membrane"/>
    <property type="evidence" value="ECO:0007669"/>
    <property type="project" value="UniProtKB-SubCell"/>
</dbReference>
<dbReference type="InterPro" id="IPR001927">
    <property type="entry name" value="Na/Gal_symport"/>
</dbReference>
<dbReference type="InterPro" id="IPR036259">
    <property type="entry name" value="MFS_trans_sf"/>
</dbReference>
<evidence type="ECO:0000256" key="6">
    <source>
        <dbReference type="ARBA" id="ARBA00022989"/>
    </source>
</evidence>
<feature type="transmembrane region" description="Helical" evidence="8">
    <location>
        <begin position="126"/>
        <end position="153"/>
    </location>
</feature>
<feature type="transmembrane region" description="Helical" evidence="8">
    <location>
        <begin position="55"/>
        <end position="77"/>
    </location>
</feature>
<dbReference type="CDD" id="cd17332">
    <property type="entry name" value="MFS_MelB_like"/>
    <property type="match status" value="1"/>
</dbReference>
<sequence>MSTFVEERKISTNENDTTMQVLSRTEKIGYGLGDAASHIVFDNVMFYMMFFYTDIVGLSAGFVGTMFLLARALDAVVDPIMGHIADRTRTRWGQFRPYILFGALPFAVSCILVYTTPNFAMDGKMIFAAITYVLLMLLYTVVNIPYCALGGVITAEPTQRMSLQSYRFVLATAGGMLSTVLMTPLAEFIGGSNRALGYQGGITILAVAACIMLVLCFYFTKERVKVTEAYHSSMWNDVKDLIRNDQWRIVAGFTILNILAVSVRGGAMMYYVTYILGNVGYFAVFLGTYSVGNLLGSALAKPVTDRICKVRVFGWTNLILAVISFVMFWIPMQSVVMMFIFVFFIGILHQMITPIQWVMMSDTVEYGEWKSGKRLTGISFAGMLFVLKLGLAVGGALIGWVLAGVSYQAGAATQGSAALSGIVALFTLVPGIAYFLSFLLTHKYILKKNVLQKILSELQLVSKADL</sequence>
<dbReference type="GO" id="GO:0015293">
    <property type="term" value="F:symporter activity"/>
    <property type="evidence" value="ECO:0007669"/>
    <property type="project" value="UniProtKB-KW"/>
</dbReference>
<feature type="transmembrane region" description="Helical" evidence="8">
    <location>
        <begin position="380"/>
        <end position="405"/>
    </location>
</feature>